<gene>
    <name evidence="3" type="ORF">GCM10023172_07370</name>
</gene>
<protein>
    <submittedName>
        <fullName evidence="3">Uncharacterized protein</fullName>
    </submittedName>
</protein>
<name>A0ABP8PZ84_9BACT</name>
<evidence type="ECO:0000256" key="2">
    <source>
        <dbReference type="SAM" id="SignalP"/>
    </source>
</evidence>
<reference evidence="4" key="1">
    <citation type="journal article" date="2019" name="Int. J. Syst. Evol. Microbiol.">
        <title>The Global Catalogue of Microorganisms (GCM) 10K type strain sequencing project: providing services to taxonomists for standard genome sequencing and annotation.</title>
        <authorList>
            <consortium name="The Broad Institute Genomics Platform"/>
            <consortium name="The Broad Institute Genome Sequencing Center for Infectious Disease"/>
            <person name="Wu L."/>
            <person name="Ma J."/>
        </authorList>
    </citation>
    <scope>NUCLEOTIDE SEQUENCE [LARGE SCALE GENOMIC DNA]</scope>
    <source>
        <strain evidence="4">JCM 17841</strain>
    </source>
</reference>
<proteinExistence type="predicted"/>
<feature type="region of interest" description="Disordered" evidence="1">
    <location>
        <begin position="39"/>
        <end position="88"/>
    </location>
</feature>
<dbReference type="EMBL" id="BAABGQ010000004">
    <property type="protein sequence ID" value="GAA4495519.1"/>
    <property type="molecule type" value="Genomic_DNA"/>
</dbReference>
<sequence>MHLPTLKRPLLLAACLLTIGTALAQTAVPANVPGALPVAPPDASSAGGPRAHRRTGQVPGMTHRDKKRLRTLTKVPANPDGSMRMPPK</sequence>
<accession>A0ABP8PZ84</accession>
<feature type="chain" id="PRO_5046493210" evidence="2">
    <location>
        <begin position="25"/>
        <end position="88"/>
    </location>
</feature>
<dbReference type="Proteomes" id="UP001501243">
    <property type="component" value="Unassembled WGS sequence"/>
</dbReference>
<organism evidence="3 4">
    <name type="scientific">Hymenobacter ginsengisoli</name>
    <dbReference type="NCBI Taxonomy" id="1051626"/>
    <lineage>
        <taxon>Bacteria</taxon>
        <taxon>Pseudomonadati</taxon>
        <taxon>Bacteroidota</taxon>
        <taxon>Cytophagia</taxon>
        <taxon>Cytophagales</taxon>
        <taxon>Hymenobacteraceae</taxon>
        <taxon>Hymenobacter</taxon>
    </lineage>
</organism>
<evidence type="ECO:0000313" key="3">
    <source>
        <dbReference type="EMBL" id="GAA4495519.1"/>
    </source>
</evidence>
<dbReference type="RefSeq" id="WP_208132456.1">
    <property type="nucleotide sequence ID" value="NZ_BAABGQ010000004.1"/>
</dbReference>
<evidence type="ECO:0000313" key="4">
    <source>
        <dbReference type="Proteomes" id="UP001501243"/>
    </source>
</evidence>
<feature type="signal peptide" evidence="2">
    <location>
        <begin position="1"/>
        <end position="24"/>
    </location>
</feature>
<evidence type="ECO:0000256" key="1">
    <source>
        <dbReference type="SAM" id="MobiDB-lite"/>
    </source>
</evidence>
<keyword evidence="2" id="KW-0732">Signal</keyword>
<keyword evidence="4" id="KW-1185">Reference proteome</keyword>
<comment type="caution">
    <text evidence="3">The sequence shown here is derived from an EMBL/GenBank/DDBJ whole genome shotgun (WGS) entry which is preliminary data.</text>
</comment>